<dbReference type="PANTHER" id="PTHR23419:SF8">
    <property type="entry name" value="FI09726P"/>
    <property type="match status" value="1"/>
</dbReference>
<dbReference type="Gene3D" id="3.30.70.120">
    <property type="match status" value="1"/>
</dbReference>
<dbReference type="InterPro" id="IPR011322">
    <property type="entry name" value="N-reg_PII-like_a/b"/>
</dbReference>
<reference evidence="3" key="1">
    <citation type="submission" date="2015-08" db="EMBL/GenBank/DDBJ databases">
        <authorList>
            <person name="Varghese N."/>
        </authorList>
    </citation>
    <scope>NUCLEOTIDE SEQUENCE [LARGE SCALE GENOMIC DNA]</scope>
    <source>
        <strain evidence="3">DSM 23407</strain>
    </source>
</reference>
<dbReference type="SUPFAM" id="SSF54913">
    <property type="entry name" value="GlnB-like"/>
    <property type="match status" value="1"/>
</dbReference>
<dbReference type="OrthoDB" id="37622at2"/>
<keyword evidence="3" id="KW-1185">Reference proteome</keyword>
<dbReference type="RefSeq" id="WP_055453844.1">
    <property type="nucleotide sequence ID" value="NZ_CYHE01000001.1"/>
</dbReference>
<evidence type="ECO:0000313" key="2">
    <source>
        <dbReference type="EMBL" id="CUA91710.1"/>
    </source>
</evidence>
<dbReference type="AlphaFoldDB" id="A0A0K6HLA3"/>
<dbReference type="Pfam" id="PF03091">
    <property type="entry name" value="CutA1"/>
    <property type="match status" value="1"/>
</dbReference>
<accession>A0A0K6HLA3</accession>
<comment type="similarity">
    <text evidence="1">Belongs to the CutA family.</text>
</comment>
<sequence>MLLAVCTTTETKEEARTIARAAVEAGLAACVHMEEITSLYMWDGKVNEGGEVRLTMKTAAEAYPELEALIQRLHSYDLPAVYAFEVVKGSAAYLEWARGQVAVRE</sequence>
<proteinExistence type="inferred from homology"/>
<dbReference type="InterPro" id="IPR004323">
    <property type="entry name" value="Ion_tolerance_CutA"/>
</dbReference>
<dbReference type="EMBL" id="CYHE01000001">
    <property type="protein sequence ID" value="CUA91710.1"/>
    <property type="molecule type" value="Genomic_DNA"/>
</dbReference>
<protein>
    <submittedName>
        <fullName evidence="2">Uncharacterized protein involved in tolerance to divalent cations</fullName>
    </submittedName>
</protein>
<dbReference type="PANTHER" id="PTHR23419">
    <property type="entry name" value="DIVALENT CATION TOLERANCE CUTA-RELATED"/>
    <property type="match status" value="1"/>
</dbReference>
<organism evidence="2 3">
    <name type="scientific">Pannonibacter indicus</name>
    <dbReference type="NCBI Taxonomy" id="466044"/>
    <lineage>
        <taxon>Bacteria</taxon>
        <taxon>Pseudomonadati</taxon>
        <taxon>Pseudomonadota</taxon>
        <taxon>Alphaproteobacteria</taxon>
        <taxon>Hyphomicrobiales</taxon>
        <taxon>Stappiaceae</taxon>
        <taxon>Pannonibacter</taxon>
    </lineage>
</organism>
<gene>
    <name evidence="2" type="ORF">Ga0061067_10144</name>
</gene>
<evidence type="ECO:0000313" key="3">
    <source>
        <dbReference type="Proteomes" id="UP000183900"/>
    </source>
</evidence>
<dbReference type="GO" id="GO:0005507">
    <property type="term" value="F:copper ion binding"/>
    <property type="evidence" value="ECO:0007669"/>
    <property type="project" value="TreeGrafter"/>
</dbReference>
<dbReference type="InterPro" id="IPR015867">
    <property type="entry name" value="N-reg_PII/ATP_PRibTrfase_C"/>
</dbReference>
<evidence type="ECO:0000256" key="1">
    <source>
        <dbReference type="ARBA" id="ARBA00010169"/>
    </source>
</evidence>
<dbReference type="GO" id="GO:0010038">
    <property type="term" value="P:response to metal ion"/>
    <property type="evidence" value="ECO:0007669"/>
    <property type="project" value="InterPro"/>
</dbReference>
<name>A0A0K6HLA3_9HYPH</name>
<dbReference type="Proteomes" id="UP000183900">
    <property type="component" value="Unassembled WGS sequence"/>
</dbReference>